<dbReference type="AlphaFoldDB" id="A0A127F9V5"/>
<protein>
    <submittedName>
        <fullName evidence="2">Uncharacterized protein</fullName>
    </submittedName>
</protein>
<gene>
    <name evidence="2" type="ORF">ACG33_04290</name>
</gene>
<dbReference type="Proteomes" id="UP000070250">
    <property type="component" value="Chromosome"/>
</dbReference>
<sequence length="67" mass="7178">MHKPPSRGHASRQAARMSGERPPCDGWASEDGTAGERIVRDGTAGERVMRNGCMDDMSDAAGCRLFA</sequence>
<proteinExistence type="predicted"/>
<dbReference type="KEGG" id="sdf:ACG33_04290"/>
<feature type="compositionally biased region" description="Basic residues" evidence="1">
    <location>
        <begin position="1"/>
        <end position="10"/>
    </location>
</feature>
<feature type="region of interest" description="Disordered" evidence="1">
    <location>
        <begin position="1"/>
        <end position="43"/>
    </location>
</feature>
<dbReference type="EMBL" id="CP011971">
    <property type="protein sequence ID" value="AMN46339.1"/>
    <property type="molecule type" value="Genomic_DNA"/>
</dbReference>
<reference evidence="2 3" key="1">
    <citation type="submission" date="2015-06" db="EMBL/GenBank/DDBJ databases">
        <title>A Comprehensive Approach to Explore the Metabolic and Phylogenetic Diversity of Bacterial Steroid Degradation in the Environment: Testosterone as an Example.</title>
        <authorList>
            <person name="Yang F.-C."/>
            <person name="Chen Y.-L."/>
            <person name="Yu C.-P."/>
            <person name="Tang S.-L."/>
            <person name="Wang P.-H."/>
            <person name="Ismail W."/>
            <person name="Wang C.-H."/>
            <person name="Yang C.-Y."/>
            <person name="Chiang Y.-R."/>
        </authorList>
    </citation>
    <scope>NUCLEOTIDE SEQUENCE [LARGE SCALE GENOMIC DNA]</scope>
    <source>
        <strain evidence="2 3">DSM 18526</strain>
    </source>
</reference>
<name>A0A127F9V5_STEDE</name>
<evidence type="ECO:0000313" key="3">
    <source>
        <dbReference type="Proteomes" id="UP000070250"/>
    </source>
</evidence>
<organism evidence="2 3">
    <name type="scientific">Steroidobacter denitrificans</name>
    <dbReference type="NCBI Taxonomy" id="465721"/>
    <lineage>
        <taxon>Bacteria</taxon>
        <taxon>Pseudomonadati</taxon>
        <taxon>Pseudomonadota</taxon>
        <taxon>Gammaproteobacteria</taxon>
        <taxon>Steroidobacterales</taxon>
        <taxon>Steroidobacteraceae</taxon>
        <taxon>Steroidobacter</taxon>
    </lineage>
</organism>
<evidence type="ECO:0000313" key="2">
    <source>
        <dbReference type="EMBL" id="AMN46339.1"/>
    </source>
</evidence>
<keyword evidence="3" id="KW-1185">Reference proteome</keyword>
<accession>A0A127F9V5</accession>
<evidence type="ECO:0000256" key="1">
    <source>
        <dbReference type="SAM" id="MobiDB-lite"/>
    </source>
</evidence>